<dbReference type="AlphaFoldDB" id="A0A4W5QYZ8"/>
<evidence type="ECO:0000256" key="1">
    <source>
        <dbReference type="ARBA" id="ARBA00004170"/>
    </source>
</evidence>
<dbReference type="GO" id="GO:0005764">
    <property type="term" value="C:lysosome"/>
    <property type="evidence" value="ECO:0007669"/>
    <property type="project" value="UniProtKB-SubCell"/>
</dbReference>
<dbReference type="GeneTree" id="ENSGT00530000063548"/>
<keyword evidence="8" id="KW-0276">Fatty acid metabolism</keyword>
<comment type="similarity">
    <text evidence="4 26">Belongs to the acid ceramidase family.</text>
</comment>
<evidence type="ECO:0000256" key="15">
    <source>
        <dbReference type="ARBA" id="ARBA00038527"/>
    </source>
</evidence>
<evidence type="ECO:0000256" key="10">
    <source>
        <dbReference type="ARBA" id="ARBA00023098"/>
    </source>
</evidence>
<dbReference type="PANTHER" id="PTHR28583">
    <property type="entry name" value="ACID AMIDASE"/>
    <property type="match status" value="1"/>
</dbReference>
<evidence type="ECO:0000256" key="12">
    <source>
        <dbReference type="ARBA" id="ARBA00023145"/>
    </source>
</evidence>
<dbReference type="STRING" id="62062.ENSHHUP00000079095"/>
<evidence type="ECO:0000256" key="23">
    <source>
        <dbReference type="ARBA" id="ARBA00048217"/>
    </source>
</evidence>
<evidence type="ECO:0000256" key="20">
    <source>
        <dbReference type="ARBA" id="ARBA00047719"/>
    </source>
</evidence>
<evidence type="ECO:0000256" key="24">
    <source>
        <dbReference type="ARBA" id="ARBA00048323"/>
    </source>
</evidence>
<organism evidence="29 30">
    <name type="scientific">Hucho hucho</name>
    <name type="common">huchen</name>
    <dbReference type="NCBI Taxonomy" id="62062"/>
    <lineage>
        <taxon>Eukaryota</taxon>
        <taxon>Metazoa</taxon>
        <taxon>Chordata</taxon>
        <taxon>Craniata</taxon>
        <taxon>Vertebrata</taxon>
        <taxon>Euteleostomi</taxon>
        <taxon>Actinopterygii</taxon>
        <taxon>Neopterygii</taxon>
        <taxon>Teleostei</taxon>
        <taxon>Protacanthopterygii</taxon>
        <taxon>Salmoniformes</taxon>
        <taxon>Salmonidae</taxon>
        <taxon>Salmoninae</taxon>
        <taxon>Hucho</taxon>
    </lineage>
</organism>
<evidence type="ECO:0000256" key="19">
    <source>
        <dbReference type="ARBA" id="ARBA00047347"/>
    </source>
</evidence>
<keyword evidence="30" id="KW-1185">Reference proteome</keyword>
<comment type="catalytic activity">
    <reaction evidence="21">
        <text>N-dodecanoylsphing-4-enine + H2O = dodecanoate + sphing-4-enine</text>
        <dbReference type="Rhea" id="RHEA:41291"/>
        <dbReference type="ChEBI" id="CHEBI:15377"/>
        <dbReference type="ChEBI" id="CHEBI:18262"/>
        <dbReference type="ChEBI" id="CHEBI:57756"/>
        <dbReference type="ChEBI" id="CHEBI:72956"/>
    </reaction>
    <physiologicalReaction direction="left-to-right" evidence="21">
        <dbReference type="Rhea" id="RHEA:41292"/>
    </physiologicalReaction>
</comment>
<evidence type="ECO:0000256" key="14">
    <source>
        <dbReference type="ARBA" id="ARBA00023228"/>
    </source>
</evidence>
<evidence type="ECO:0000256" key="27">
    <source>
        <dbReference type="PIRSR" id="PIRSR017632-1"/>
    </source>
</evidence>
<sequence>MYVTIADCPFNHAHRRYPQKRYKGSCNDVASQVATILIRTRKFLGYCHIREKGTMLSTLLLLSLVVSCESDFAPAVVNVSLDDPPEVRWASLFKVFDVDYLVKAGAEVIDATVPKWVHHAVTPIVEALEKYVPPPYAREIRGMASYFGGSLSDILILNFAYEISAFCTSIVAQDTSGRLYHGRNLDYPHDILRNLTINVLFLKNGTVAYRGTSFAGYVGLWTGQSPNKFTISGDQRGEDHWWNWWKNWVSAFLLKRSPVSWLVRETLEEAADFQDAVMRLSKIPIITSVYYIVAGVKPGEGVVVTRDRKGPADIWPLEPLNGGWFRVETNFDHWLPPPAKDHRRDAANKALNATGQDNINMDTMYKVLSMNPVCNRITVFTTTMSAASPEKYNTQVRPEGCHSNE</sequence>
<keyword evidence="14" id="KW-0458">Lysosome</keyword>
<dbReference type="Ensembl" id="ENSHHUT00000081643.1">
    <property type="protein sequence ID" value="ENSHHUP00000079095.1"/>
    <property type="gene ID" value="ENSHHUG00000046137.1"/>
</dbReference>
<evidence type="ECO:0000256" key="25">
    <source>
        <dbReference type="ARBA" id="ARBA00048716"/>
    </source>
</evidence>
<evidence type="ECO:0000256" key="26">
    <source>
        <dbReference type="PIRNR" id="PIRNR017632"/>
    </source>
</evidence>
<dbReference type="Gene3D" id="3.60.60.10">
    <property type="entry name" value="Penicillin V Acylase, Chain A"/>
    <property type="match status" value="1"/>
</dbReference>
<keyword evidence="6" id="KW-0732">Signal</keyword>
<dbReference type="Proteomes" id="UP000314982">
    <property type="component" value="Unassembled WGS sequence"/>
</dbReference>
<comment type="catalytic activity">
    <reaction evidence="22">
        <text>N-hexadecanoylethanolamine + H2O = ethanolamine + hexadecanoate</text>
        <dbReference type="Rhea" id="RHEA:45064"/>
        <dbReference type="ChEBI" id="CHEBI:7896"/>
        <dbReference type="ChEBI" id="CHEBI:15377"/>
        <dbReference type="ChEBI" id="CHEBI:57603"/>
        <dbReference type="ChEBI" id="CHEBI:71464"/>
    </reaction>
    <physiologicalReaction direction="left-to-right" evidence="22">
        <dbReference type="Rhea" id="RHEA:45065"/>
    </physiologicalReaction>
</comment>
<comment type="catalytic activity">
    <reaction evidence="24">
        <text>an N-acylsphing-4-enine + H2O = sphing-4-enine + a fatty acid</text>
        <dbReference type="Rhea" id="RHEA:20856"/>
        <dbReference type="ChEBI" id="CHEBI:15377"/>
        <dbReference type="ChEBI" id="CHEBI:28868"/>
        <dbReference type="ChEBI" id="CHEBI:52639"/>
        <dbReference type="ChEBI" id="CHEBI:57756"/>
        <dbReference type="EC" id="3.5.1.23"/>
    </reaction>
    <physiologicalReaction direction="left-to-right" evidence="24">
        <dbReference type="Rhea" id="RHEA:20857"/>
    </physiologicalReaction>
</comment>
<comment type="catalytic activity">
    <reaction evidence="23">
        <text>N-hexadecanoylsphing-4-enine + H2O = sphing-4-enine + hexadecanoate</text>
        <dbReference type="Rhea" id="RHEA:38891"/>
        <dbReference type="ChEBI" id="CHEBI:7896"/>
        <dbReference type="ChEBI" id="CHEBI:15377"/>
        <dbReference type="ChEBI" id="CHEBI:57756"/>
        <dbReference type="ChEBI" id="CHEBI:72959"/>
    </reaction>
    <physiologicalReaction direction="left-to-right" evidence="23">
        <dbReference type="Rhea" id="RHEA:38892"/>
    </physiologicalReaction>
</comment>
<dbReference type="GO" id="GO:0017064">
    <property type="term" value="F:fatty acid amide hydrolase activity"/>
    <property type="evidence" value="ECO:0007669"/>
    <property type="project" value="InterPro"/>
</dbReference>
<name>A0A4W5QYZ8_9TELE</name>
<feature type="domain" description="Acid ceramidase N-terminal" evidence="28">
    <location>
        <begin position="73"/>
        <end position="131"/>
    </location>
</feature>
<evidence type="ECO:0000256" key="17">
    <source>
        <dbReference type="ARBA" id="ARBA00040404"/>
    </source>
</evidence>
<proteinExistence type="inferred from homology"/>
<dbReference type="Pfam" id="PF15508">
    <property type="entry name" value="NAAA-beta"/>
    <property type="match status" value="1"/>
</dbReference>
<reference evidence="29" key="2">
    <citation type="submission" date="2025-08" db="UniProtKB">
        <authorList>
            <consortium name="Ensembl"/>
        </authorList>
    </citation>
    <scope>IDENTIFICATION</scope>
</reference>
<evidence type="ECO:0000256" key="6">
    <source>
        <dbReference type="ARBA" id="ARBA00022729"/>
    </source>
</evidence>
<comment type="subcellular location">
    <subcellularLocation>
        <location evidence="2">Lysosome</location>
    </subcellularLocation>
    <subcellularLocation>
        <location evidence="1">Membrane</location>
        <topology evidence="1">Peripheral membrane protein</topology>
    </subcellularLocation>
</comment>
<accession>A0A4W5QYZ8</accession>
<keyword evidence="12" id="KW-0865">Zymogen</keyword>
<evidence type="ECO:0000256" key="16">
    <source>
        <dbReference type="ARBA" id="ARBA00039046"/>
    </source>
</evidence>
<evidence type="ECO:0000256" key="9">
    <source>
        <dbReference type="ARBA" id="ARBA00022963"/>
    </source>
</evidence>
<dbReference type="GO" id="GO:0047412">
    <property type="term" value="F:N-(long-chain-acyl)ethanolamine deacylase activity"/>
    <property type="evidence" value="ECO:0007669"/>
    <property type="project" value="UniProtKB-EC"/>
</dbReference>
<evidence type="ECO:0000256" key="3">
    <source>
        <dbReference type="ARBA" id="ARBA00004872"/>
    </source>
</evidence>
<dbReference type="FunFam" id="3.60.60.10:FF:000003">
    <property type="entry name" value="N-acylethanolamine-hydrolyzing acid amidase"/>
    <property type="match status" value="1"/>
</dbReference>
<feature type="active site" description="Nucleophile" evidence="27">
    <location>
        <position position="167"/>
    </location>
</feature>
<keyword evidence="11" id="KW-0472">Membrane</keyword>
<evidence type="ECO:0000256" key="8">
    <source>
        <dbReference type="ARBA" id="ARBA00022832"/>
    </source>
</evidence>
<evidence type="ECO:0000256" key="13">
    <source>
        <dbReference type="ARBA" id="ARBA00023180"/>
    </source>
</evidence>
<evidence type="ECO:0000256" key="2">
    <source>
        <dbReference type="ARBA" id="ARBA00004371"/>
    </source>
</evidence>
<dbReference type="InterPro" id="IPR029130">
    <property type="entry name" value="Acid_ceramidase_N"/>
</dbReference>
<evidence type="ECO:0000256" key="4">
    <source>
        <dbReference type="ARBA" id="ARBA00005730"/>
    </source>
</evidence>
<comment type="catalytic activity">
    <reaction evidence="25">
        <text>N-tetradecanoylethanolamine + H2O = tetradecanoate + ethanolamine</text>
        <dbReference type="Rhea" id="RHEA:45452"/>
        <dbReference type="ChEBI" id="CHEBI:15377"/>
        <dbReference type="ChEBI" id="CHEBI:30807"/>
        <dbReference type="ChEBI" id="CHEBI:57603"/>
        <dbReference type="ChEBI" id="CHEBI:85262"/>
    </reaction>
    <physiologicalReaction direction="left-to-right" evidence="25">
        <dbReference type="Rhea" id="RHEA:45453"/>
    </physiologicalReaction>
</comment>
<dbReference type="GO" id="GO:0006631">
    <property type="term" value="P:fatty acid metabolic process"/>
    <property type="evidence" value="ECO:0007669"/>
    <property type="project" value="UniProtKB-KW"/>
</dbReference>
<dbReference type="GO" id="GO:0016020">
    <property type="term" value="C:membrane"/>
    <property type="evidence" value="ECO:0007669"/>
    <property type="project" value="UniProtKB-SubCell"/>
</dbReference>
<reference evidence="29" key="3">
    <citation type="submission" date="2025-09" db="UniProtKB">
        <authorList>
            <consortium name="Ensembl"/>
        </authorList>
    </citation>
    <scope>IDENTIFICATION</scope>
</reference>
<dbReference type="EC" id="3.5.1.23" evidence="5"/>
<evidence type="ECO:0000259" key="28">
    <source>
        <dbReference type="Pfam" id="PF15508"/>
    </source>
</evidence>
<keyword evidence="10 26" id="KW-0443">Lipid metabolism</keyword>
<dbReference type="GO" id="GO:0016042">
    <property type="term" value="P:lipid catabolic process"/>
    <property type="evidence" value="ECO:0007669"/>
    <property type="project" value="UniProtKB-KW"/>
</dbReference>
<comment type="pathway">
    <text evidence="3">Lipid metabolism; fatty acid metabolism.</text>
</comment>
<comment type="subunit">
    <text evidence="15">Heterodimer of an alpha and a beta subunit, produced by autocatalytic cleavage.</text>
</comment>
<dbReference type="GO" id="GO:0017040">
    <property type="term" value="F:N-acylsphingosine amidohydrolase activity"/>
    <property type="evidence" value="ECO:0007669"/>
    <property type="project" value="UniProtKB-EC"/>
</dbReference>
<dbReference type="CDD" id="cd01903">
    <property type="entry name" value="Ntn_AC_NAAA"/>
    <property type="match status" value="1"/>
</dbReference>
<reference evidence="30" key="1">
    <citation type="submission" date="2018-06" db="EMBL/GenBank/DDBJ databases">
        <title>Genome assembly of Danube salmon.</title>
        <authorList>
            <person name="Macqueen D.J."/>
            <person name="Gundappa M.K."/>
        </authorList>
    </citation>
    <scope>NUCLEOTIDE SEQUENCE [LARGE SCALE GENOMIC DNA]</scope>
</reference>
<evidence type="ECO:0000313" key="30">
    <source>
        <dbReference type="Proteomes" id="UP000314982"/>
    </source>
</evidence>
<dbReference type="InterPro" id="IPR016699">
    <property type="entry name" value="Acid_ceramidase-like"/>
</dbReference>
<evidence type="ECO:0000256" key="11">
    <source>
        <dbReference type="ARBA" id="ARBA00023136"/>
    </source>
</evidence>
<evidence type="ECO:0000313" key="29">
    <source>
        <dbReference type="Ensembl" id="ENSHHUP00000079095.1"/>
    </source>
</evidence>
<evidence type="ECO:0000256" key="21">
    <source>
        <dbReference type="ARBA" id="ARBA00047993"/>
    </source>
</evidence>
<comment type="catalytic activity">
    <reaction evidence="20">
        <text>N-dodecanoylethanolamine + H2O = dodecanoate + ethanolamine</text>
        <dbReference type="Rhea" id="RHEA:45456"/>
        <dbReference type="ChEBI" id="CHEBI:15377"/>
        <dbReference type="ChEBI" id="CHEBI:18262"/>
        <dbReference type="ChEBI" id="CHEBI:57603"/>
        <dbReference type="ChEBI" id="CHEBI:85263"/>
    </reaction>
    <physiologicalReaction direction="left-to-right" evidence="20">
        <dbReference type="Rhea" id="RHEA:45457"/>
    </physiologicalReaction>
</comment>
<dbReference type="PIRSF" id="PIRSF017632">
    <property type="entry name" value="Acid_ceramidase-like"/>
    <property type="match status" value="1"/>
</dbReference>
<dbReference type="PANTHER" id="PTHR28583:SF4">
    <property type="entry name" value="N-ACYLETHANOLAMINE-HYDROLYZING ACID AMIDASE"/>
    <property type="match status" value="1"/>
</dbReference>
<evidence type="ECO:0000256" key="7">
    <source>
        <dbReference type="ARBA" id="ARBA00022801"/>
    </source>
</evidence>
<keyword evidence="7 26" id="KW-0378">Hydrolase</keyword>
<evidence type="ECO:0000256" key="18">
    <source>
        <dbReference type="ARBA" id="ARBA00042519"/>
    </source>
</evidence>
<evidence type="ECO:0000256" key="22">
    <source>
        <dbReference type="ARBA" id="ARBA00048166"/>
    </source>
</evidence>
<evidence type="ECO:0000256" key="5">
    <source>
        <dbReference type="ARBA" id="ARBA00011891"/>
    </source>
</evidence>
<keyword evidence="9" id="KW-0442">Lipid degradation</keyword>
<protein>
    <recommendedName>
        <fullName evidence="17">N-acylethanolamine-hydrolyzing acid amidase</fullName>
        <ecNumber evidence="5">3.5.1.23</ecNumber>
        <ecNumber evidence="16">3.5.1.60</ecNumber>
    </recommendedName>
    <alternativeName>
        <fullName evidence="18">Acylsphingosine deacylase NAAA</fullName>
    </alternativeName>
</protein>
<keyword evidence="13" id="KW-0325">Glycoprotein</keyword>
<dbReference type="EC" id="3.5.1.60" evidence="16"/>
<comment type="catalytic activity">
    <reaction evidence="19">
        <text>an N-(long-chain fatty acyl)ethanolamine + H2O = a long-chain fatty acid + ethanolamine</text>
        <dbReference type="Rhea" id="RHEA:17505"/>
        <dbReference type="ChEBI" id="CHEBI:15377"/>
        <dbReference type="ChEBI" id="CHEBI:15897"/>
        <dbReference type="ChEBI" id="CHEBI:57560"/>
        <dbReference type="ChEBI" id="CHEBI:57603"/>
        <dbReference type="EC" id="3.5.1.60"/>
    </reaction>
    <physiologicalReaction direction="left-to-right" evidence="19">
        <dbReference type="Rhea" id="RHEA:17506"/>
    </physiologicalReaction>
</comment>